<name>A0A837HSP6_9BACT</name>
<evidence type="ECO:0000256" key="1">
    <source>
        <dbReference type="SAM" id="Phobius"/>
    </source>
</evidence>
<feature type="transmembrane region" description="Helical" evidence="1">
    <location>
        <begin position="119"/>
        <end position="141"/>
    </location>
</feature>
<proteinExistence type="predicted"/>
<keyword evidence="1" id="KW-1133">Transmembrane helix</keyword>
<keyword evidence="1" id="KW-0812">Transmembrane</keyword>
<evidence type="ECO:0000313" key="3">
    <source>
        <dbReference type="Proteomes" id="UP000033996"/>
    </source>
</evidence>
<sequence>MDYIRNLISDLNISSLGFGNIATSFTKPEFLFSGIALVFLLLYGISLGRTRALLSLLGIYIAYVFNETFVYFNQLYSWIPVKNISLIRVGLFILVYAVIFFILNRSLVKTRLTLKEASFISVFFISILQLGLLISIIANLLGPDIVGRFPSIFKIYFGTKTALFYWSIIPLVGLLFMRNKG</sequence>
<dbReference type="Proteomes" id="UP000033996">
    <property type="component" value="Unassembled WGS sequence"/>
</dbReference>
<dbReference type="AlphaFoldDB" id="A0A837HSP6"/>
<comment type="caution">
    <text evidence="2">The sequence shown here is derived from an EMBL/GenBank/DDBJ whole genome shotgun (WGS) entry which is preliminary data.</text>
</comment>
<dbReference type="EMBL" id="LBWL01000026">
    <property type="protein sequence ID" value="KKR07380.1"/>
    <property type="molecule type" value="Genomic_DNA"/>
</dbReference>
<accession>A0A837HSP6</accession>
<evidence type="ECO:0000313" key="2">
    <source>
        <dbReference type="EMBL" id="KKR07380.1"/>
    </source>
</evidence>
<feature type="transmembrane region" description="Helical" evidence="1">
    <location>
        <begin position="53"/>
        <end position="72"/>
    </location>
</feature>
<feature type="transmembrane region" description="Helical" evidence="1">
    <location>
        <begin position="30"/>
        <end position="46"/>
    </location>
</feature>
<feature type="transmembrane region" description="Helical" evidence="1">
    <location>
        <begin position="84"/>
        <end position="107"/>
    </location>
</feature>
<organism evidence="2 3">
    <name type="scientific">Candidatus Yanofskybacteria bacterium GW2011_GWD1_39_16</name>
    <dbReference type="NCBI Taxonomy" id="1619030"/>
    <lineage>
        <taxon>Bacteria</taxon>
        <taxon>Candidatus Yanofskyibacteriota</taxon>
    </lineage>
</organism>
<gene>
    <name evidence="2" type="ORF">UT35_C0026G0006</name>
</gene>
<protein>
    <submittedName>
        <fullName evidence="2">Uncharacterized protein</fullName>
    </submittedName>
</protein>
<feature type="transmembrane region" description="Helical" evidence="1">
    <location>
        <begin position="153"/>
        <end position="177"/>
    </location>
</feature>
<keyword evidence="1" id="KW-0472">Membrane</keyword>
<reference evidence="2 3" key="1">
    <citation type="journal article" date="2015" name="Nature">
        <title>rRNA introns, odd ribosomes, and small enigmatic genomes across a large radiation of phyla.</title>
        <authorList>
            <person name="Brown C.T."/>
            <person name="Hug L.A."/>
            <person name="Thomas B.C."/>
            <person name="Sharon I."/>
            <person name="Castelle C.J."/>
            <person name="Singh A."/>
            <person name="Wilkins M.J."/>
            <person name="Williams K.H."/>
            <person name="Banfield J.F."/>
        </authorList>
    </citation>
    <scope>NUCLEOTIDE SEQUENCE [LARGE SCALE GENOMIC DNA]</scope>
</reference>